<evidence type="ECO:0000256" key="1">
    <source>
        <dbReference type="SAM" id="Phobius"/>
    </source>
</evidence>
<keyword evidence="1" id="KW-1133">Transmembrane helix</keyword>
<sequence length="62" mass="6005">MTQQVAIALGIPIMSTVATAAGGVTSLGALQVAIAVNASLVLVAALLVAAGLRPRRAAARPA</sequence>
<feature type="transmembrane region" description="Helical" evidence="1">
    <location>
        <begin position="30"/>
        <end position="52"/>
    </location>
</feature>
<dbReference type="Proteomes" id="UP001142292">
    <property type="component" value="Unassembled WGS sequence"/>
</dbReference>
<organism evidence="2 3">
    <name type="scientific">Nocardioides luteus</name>
    <dbReference type="NCBI Taxonomy" id="1844"/>
    <lineage>
        <taxon>Bacteria</taxon>
        <taxon>Bacillati</taxon>
        <taxon>Actinomycetota</taxon>
        <taxon>Actinomycetes</taxon>
        <taxon>Propionibacteriales</taxon>
        <taxon>Nocardioidaceae</taxon>
        <taxon>Nocardioides</taxon>
    </lineage>
</organism>
<evidence type="ECO:0000313" key="3">
    <source>
        <dbReference type="Proteomes" id="UP001142292"/>
    </source>
</evidence>
<comment type="caution">
    <text evidence="2">The sequence shown here is derived from an EMBL/GenBank/DDBJ whole genome shotgun (WGS) entry which is preliminary data.</text>
</comment>
<gene>
    <name evidence="2" type="ORF">GCM10017579_44180</name>
</gene>
<keyword evidence="1" id="KW-0472">Membrane</keyword>
<reference evidence="2" key="2">
    <citation type="submission" date="2023-01" db="EMBL/GenBank/DDBJ databases">
        <authorList>
            <person name="Sun Q."/>
            <person name="Evtushenko L."/>
        </authorList>
    </citation>
    <scope>NUCLEOTIDE SEQUENCE</scope>
    <source>
        <strain evidence="2">VKM Ac-1246</strain>
    </source>
</reference>
<dbReference type="EMBL" id="BSEL01000012">
    <property type="protein sequence ID" value="GLJ70382.1"/>
    <property type="molecule type" value="Genomic_DNA"/>
</dbReference>
<protein>
    <recommendedName>
        <fullName evidence="4">Major facilitator superfamily (MFS) profile domain-containing protein</fullName>
    </recommendedName>
</protein>
<keyword evidence="3" id="KW-1185">Reference proteome</keyword>
<evidence type="ECO:0008006" key="4">
    <source>
        <dbReference type="Google" id="ProtNLM"/>
    </source>
</evidence>
<name>A0ABQ5T3S6_9ACTN</name>
<reference evidence="2" key="1">
    <citation type="journal article" date="2014" name="Int. J. Syst. Evol. Microbiol.">
        <title>Complete genome of a new Firmicutes species belonging to the dominant human colonic microbiota ('Ruminococcus bicirculans') reveals two chromosomes and a selective capacity to utilize plant glucans.</title>
        <authorList>
            <consortium name="NISC Comparative Sequencing Program"/>
            <person name="Wegmann U."/>
            <person name="Louis P."/>
            <person name="Goesmann A."/>
            <person name="Henrissat B."/>
            <person name="Duncan S.H."/>
            <person name="Flint H.J."/>
        </authorList>
    </citation>
    <scope>NUCLEOTIDE SEQUENCE</scope>
    <source>
        <strain evidence="2">VKM Ac-1246</strain>
    </source>
</reference>
<keyword evidence="1" id="KW-0812">Transmembrane</keyword>
<evidence type="ECO:0000313" key="2">
    <source>
        <dbReference type="EMBL" id="GLJ70382.1"/>
    </source>
</evidence>
<proteinExistence type="predicted"/>
<accession>A0ABQ5T3S6</accession>